<evidence type="ECO:0000259" key="4">
    <source>
        <dbReference type="PROSITE" id="PS50977"/>
    </source>
</evidence>
<dbReference type="NCBIfam" id="NF037937">
    <property type="entry name" value="septum_RefZ"/>
    <property type="match status" value="1"/>
</dbReference>
<feature type="DNA-binding region" description="H-T-H motif" evidence="3">
    <location>
        <begin position="25"/>
        <end position="44"/>
    </location>
</feature>
<sequence>MEDKKAQIIHSAIQLFQAKGYGGTSVRDIATKAEMNVSLISYYFNNKDGLLRNIFLLYFEKYFQTIEETVFKHSDKEDSEFIYEYIHAILSFHAKEHVLSRFVLREMATDTQLVRELTATYLMKERQYFISLFHKIPVQDTPAIPDRFLLLQFKSMLIMPFLQAQYAREVWQLFPNEPYFVDRHTQVIMQWVTKTWVLPPKQRLKVAY</sequence>
<name>A0A7S8HFW1_9BACI</name>
<dbReference type="InterPro" id="IPR050624">
    <property type="entry name" value="HTH-type_Tx_Regulator"/>
</dbReference>
<dbReference type="Gene3D" id="1.10.357.10">
    <property type="entry name" value="Tetracycline Repressor, domain 2"/>
    <property type="match status" value="1"/>
</dbReference>
<evidence type="ECO:0000256" key="2">
    <source>
        <dbReference type="ARBA" id="ARBA00023125"/>
    </source>
</evidence>
<dbReference type="PROSITE" id="PS50977">
    <property type="entry name" value="HTH_TETR_2"/>
    <property type="match status" value="1"/>
</dbReference>
<dbReference type="RefSeq" id="WP_239671908.1">
    <property type="nucleotide sequence ID" value="NZ_CP049742.1"/>
</dbReference>
<evidence type="ECO:0000313" key="5">
    <source>
        <dbReference type="EMBL" id="QPC47243.1"/>
    </source>
</evidence>
<dbReference type="GO" id="GO:0003677">
    <property type="term" value="F:DNA binding"/>
    <property type="evidence" value="ECO:0007669"/>
    <property type="project" value="UniProtKB-UniRule"/>
</dbReference>
<keyword evidence="2 3" id="KW-0238">DNA-binding</keyword>
<gene>
    <name evidence="5" type="primary">refZ</name>
    <name evidence="5" type="ORF">G8O30_09795</name>
</gene>
<dbReference type="Pfam" id="PF00440">
    <property type="entry name" value="TetR_N"/>
    <property type="match status" value="1"/>
</dbReference>
<protein>
    <submittedName>
        <fullName evidence="5">Forespore capture DNA-binding protein RefZ</fullName>
    </submittedName>
</protein>
<reference evidence="5 6" key="1">
    <citation type="submission" date="2019-07" db="EMBL/GenBank/DDBJ databases">
        <title>Genome sequence of 2 isolates from Red Sea Mangroves.</title>
        <authorList>
            <person name="Sefrji F."/>
            <person name="Michoud G."/>
            <person name="Merlino G."/>
            <person name="Daffonchio D."/>
        </authorList>
    </citation>
    <scope>NUCLEOTIDE SEQUENCE [LARGE SCALE GENOMIC DNA]</scope>
    <source>
        <strain evidence="5 6">R1DC41</strain>
    </source>
</reference>
<dbReference type="InterPro" id="IPR001647">
    <property type="entry name" value="HTH_TetR"/>
</dbReference>
<evidence type="ECO:0000256" key="3">
    <source>
        <dbReference type="PROSITE-ProRule" id="PRU00335"/>
    </source>
</evidence>
<dbReference type="PRINTS" id="PR00455">
    <property type="entry name" value="HTHTETR"/>
</dbReference>
<dbReference type="KEGG" id="mcui:G8O30_09795"/>
<evidence type="ECO:0000256" key="1">
    <source>
        <dbReference type="ARBA" id="ARBA00022491"/>
    </source>
</evidence>
<dbReference type="PANTHER" id="PTHR43479">
    <property type="entry name" value="ACREF/ENVCD OPERON REPRESSOR-RELATED"/>
    <property type="match status" value="1"/>
</dbReference>
<accession>A0A7S8HFW1</accession>
<dbReference type="InterPro" id="IPR009057">
    <property type="entry name" value="Homeodomain-like_sf"/>
</dbReference>
<organism evidence="5 6">
    <name type="scientific">Mangrovibacillus cuniculi</name>
    <dbReference type="NCBI Taxonomy" id="2593652"/>
    <lineage>
        <taxon>Bacteria</taxon>
        <taxon>Bacillati</taxon>
        <taxon>Bacillota</taxon>
        <taxon>Bacilli</taxon>
        <taxon>Bacillales</taxon>
        <taxon>Bacillaceae</taxon>
        <taxon>Mangrovibacillus</taxon>
    </lineage>
</organism>
<evidence type="ECO:0000313" key="6">
    <source>
        <dbReference type="Proteomes" id="UP000593626"/>
    </source>
</evidence>
<dbReference type="SUPFAM" id="SSF46689">
    <property type="entry name" value="Homeodomain-like"/>
    <property type="match status" value="1"/>
</dbReference>
<proteinExistence type="predicted"/>
<keyword evidence="1" id="KW-0678">Repressor</keyword>
<dbReference type="Proteomes" id="UP000593626">
    <property type="component" value="Chromosome"/>
</dbReference>
<dbReference type="PANTHER" id="PTHR43479:SF11">
    <property type="entry name" value="ACREF_ENVCD OPERON REPRESSOR-RELATED"/>
    <property type="match status" value="1"/>
</dbReference>
<feature type="domain" description="HTH tetR-type" evidence="4">
    <location>
        <begin position="2"/>
        <end position="62"/>
    </location>
</feature>
<dbReference type="EMBL" id="CP049742">
    <property type="protein sequence ID" value="QPC47243.1"/>
    <property type="molecule type" value="Genomic_DNA"/>
</dbReference>
<dbReference type="AlphaFoldDB" id="A0A7S8HFW1"/>
<keyword evidence="6" id="KW-1185">Reference proteome</keyword>